<dbReference type="SUPFAM" id="SSF46689">
    <property type="entry name" value="Homeodomain-like"/>
    <property type="match status" value="1"/>
</dbReference>
<dbReference type="GO" id="GO:0003700">
    <property type="term" value="F:DNA-binding transcription factor activity"/>
    <property type="evidence" value="ECO:0007669"/>
    <property type="project" value="InterPro"/>
</dbReference>
<accession>A0A936ZTT0</accession>
<dbReference type="SMART" id="SM00342">
    <property type="entry name" value="HTH_ARAC"/>
    <property type="match status" value="1"/>
</dbReference>
<evidence type="ECO:0000259" key="4">
    <source>
        <dbReference type="PROSITE" id="PS01124"/>
    </source>
</evidence>
<sequence>MPLTHAFPDHGGARPQMPLPCISRPEAVQARLRDMLAADLTLMSADRPMSAELLPYGGQNLRLAQLRFSAHFTSSQGGPPRPDVRVLVSLHQRGDVFVSQGGRGNSIGEGDIFVLDPCRPFSISTGEMEARSVYLPRATMLALVPGLEDITAQPIPGGHGPGAVLRAAIDALFDSAPSMKPETADRMADALPHLLAPAILDIAGEQSMPSRIAALHKEQIRRHVHANLGDHRLDPSSIAEAVRLSPRHVHGLFEDEQEPLMKWVWTLRLERCHRDLAEPRLARRTISEIAYAWGFSDISHFSRSFKARYGASPREFRRGSVSAEAAGG</sequence>
<evidence type="ECO:0000256" key="2">
    <source>
        <dbReference type="ARBA" id="ARBA00023125"/>
    </source>
</evidence>
<keyword evidence="1" id="KW-0805">Transcription regulation</keyword>
<dbReference type="Pfam" id="PF14525">
    <property type="entry name" value="AraC_binding_2"/>
    <property type="match status" value="1"/>
</dbReference>
<dbReference type="AlphaFoldDB" id="A0A936ZTT0"/>
<dbReference type="Pfam" id="PF12833">
    <property type="entry name" value="HTH_18"/>
    <property type="match status" value="1"/>
</dbReference>
<comment type="caution">
    <text evidence="5">The sequence shown here is derived from an EMBL/GenBank/DDBJ whole genome shotgun (WGS) entry which is preliminary data.</text>
</comment>
<gene>
    <name evidence="5" type="ORF">JI739_23630</name>
</gene>
<dbReference type="Gene3D" id="1.10.10.60">
    <property type="entry name" value="Homeodomain-like"/>
    <property type="match status" value="1"/>
</dbReference>
<dbReference type="EMBL" id="JAEQNA010000014">
    <property type="protein sequence ID" value="MBL0423348.1"/>
    <property type="molecule type" value="Genomic_DNA"/>
</dbReference>
<dbReference type="PANTHER" id="PTHR46796">
    <property type="entry name" value="HTH-TYPE TRANSCRIPTIONAL ACTIVATOR RHAS-RELATED"/>
    <property type="match status" value="1"/>
</dbReference>
<evidence type="ECO:0000256" key="3">
    <source>
        <dbReference type="ARBA" id="ARBA00023163"/>
    </source>
</evidence>
<dbReference type="InterPro" id="IPR009057">
    <property type="entry name" value="Homeodomain-like_sf"/>
</dbReference>
<keyword evidence="2" id="KW-0238">DNA-binding</keyword>
<dbReference type="InterPro" id="IPR020449">
    <property type="entry name" value="Tscrpt_reg_AraC-type_HTH"/>
</dbReference>
<reference evidence="5" key="1">
    <citation type="submission" date="2021-01" db="EMBL/GenBank/DDBJ databases">
        <title>Ramlibacter sp. strain AW1 16S ribosomal RNA gene Genome sequencing and assembly.</title>
        <authorList>
            <person name="Kang M."/>
        </authorList>
    </citation>
    <scope>NUCLEOTIDE SEQUENCE</scope>
    <source>
        <strain evidence="5">AW1</strain>
    </source>
</reference>
<dbReference type="GO" id="GO:0043565">
    <property type="term" value="F:sequence-specific DNA binding"/>
    <property type="evidence" value="ECO:0007669"/>
    <property type="project" value="InterPro"/>
</dbReference>
<evidence type="ECO:0000313" key="6">
    <source>
        <dbReference type="Proteomes" id="UP000613011"/>
    </source>
</evidence>
<dbReference type="Proteomes" id="UP000613011">
    <property type="component" value="Unassembled WGS sequence"/>
</dbReference>
<name>A0A936ZTT0_9BURK</name>
<dbReference type="PRINTS" id="PR00032">
    <property type="entry name" value="HTHARAC"/>
</dbReference>
<feature type="domain" description="HTH araC/xylS-type" evidence="4">
    <location>
        <begin position="218"/>
        <end position="319"/>
    </location>
</feature>
<organism evidence="5 6">
    <name type="scientific">Ramlibacter aurantiacus</name>
    <dbReference type="NCBI Taxonomy" id="2801330"/>
    <lineage>
        <taxon>Bacteria</taxon>
        <taxon>Pseudomonadati</taxon>
        <taxon>Pseudomonadota</taxon>
        <taxon>Betaproteobacteria</taxon>
        <taxon>Burkholderiales</taxon>
        <taxon>Comamonadaceae</taxon>
        <taxon>Ramlibacter</taxon>
    </lineage>
</organism>
<dbReference type="PROSITE" id="PS01124">
    <property type="entry name" value="HTH_ARAC_FAMILY_2"/>
    <property type="match status" value="1"/>
</dbReference>
<keyword evidence="6" id="KW-1185">Reference proteome</keyword>
<proteinExistence type="predicted"/>
<dbReference type="InterPro" id="IPR018060">
    <property type="entry name" value="HTH_AraC"/>
</dbReference>
<evidence type="ECO:0000256" key="1">
    <source>
        <dbReference type="ARBA" id="ARBA00023015"/>
    </source>
</evidence>
<dbReference type="InterPro" id="IPR050204">
    <property type="entry name" value="AraC_XylS_family_regulators"/>
</dbReference>
<dbReference type="PANTHER" id="PTHR46796:SF6">
    <property type="entry name" value="ARAC SUBFAMILY"/>
    <property type="match status" value="1"/>
</dbReference>
<dbReference type="InterPro" id="IPR035418">
    <property type="entry name" value="AraC-bd_2"/>
</dbReference>
<dbReference type="RefSeq" id="WP_201686487.1">
    <property type="nucleotide sequence ID" value="NZ_JAEQNA010000014.1"/>
</dbReference>
<keyword evidence="3" id="KW-0804">Transcription</keyword>
<evidence type="ECO:0000313" key="5">
    <source>
        <dbReference type="EMBL" id="MBL0423348.1"/>
    </source>
</evidence>
<protein>
    <submittedName>
        <fullName evidence="5">Helix-turn-helix domain-containing protein</fullName>
    </submittedName>
</protein>